<dbReference type="Pfam" id="PF00625">
    <property type="entry name" value="Guanylate_kin"/>
    <property type="match status" value="1"/>
</dbReference>
<evidence type="ECO:0000256" key="10">
    <source>
        <dbReference type="ARBA" id="ARBA00048594"/>
    </source>
</evidence>
<dbReference type="InterPro" id="IPR008144">
    <property type="entry name" value="Guanylate_kin-like_dom"/>
</dbReference>
<comment type="similarity">
    <text evidence="2 11">Belongs to the guanylate kinase family.</text>
</comment>
<keyword evidence="8 11" id="KW-0067">ATP-binding</keyword>
<dbReference type="HAMAP" id="MF_00328">
    <property type="entry name" value="Guanylate_kinase"/>
    <property type="match status" value="1"/>
</dbReference>
<name>A0ABV2M739_9FIRM</name>
<evidence type="ECO:0000256" key="2">
    <source>
        <dbReference type="ARBA" id="ARBA00005790"/>
    </source>
</evidence>
<evidence type="ECO:0000256" key="3">
    <source>
        <dbReference type="ARBA" id="ARBA00012961"/>
    </source>
</evidence>
<dbReference type="Gene3D" id="3.30.63.10">
    <property type="entry name" value="Guanylate Kinase phosphate binding domain"/>
    <property type="match status" value="1"/>
</dbReference>
<dbReference type="RefSeq" id="WP_257465601.1">
    <property type="nucleotide sequence ID" value="NZ_BAABXP010000003.1"/>
</dbReference>
<reference evidence="13 14" key="1">
    <citation type="submission" date="2024-06" db="EMBL/GenBank/DDBJ databases">
        <title>Genomic Encyclopedia of Type Strains, Phase IV (KMG-IV): sequencing the most valuable type-strain genomes for metagenomic binning, comparative biology and taxonomic classification.</title>
        <authorList>
            <person name="Goeker M."/>
        </authorList>
    </citation>
    <scope>NUCLEOTIDE SEQUENCE [LARGE SCALE GENOMIC DNA]</scope>
    <source>
        <strain evidence="13 14">DSM 29492</strain>
    </source>
</reference>
<dbReference type="InterPro" id="IPR020590">
    <property type="entry name" value="Guanylate_kinase_CS"/>
</dbReference>
<evidence type="ECO:0000313" key="14">
    <source>
        <dbReference type="Proteomes" id="UP001549106"/>
    </source>
</evidence>
<evidence type="ECO:0000256" key="6">
    <source>
        <dbReference type="ARBA" id="ARBA00022741"/>
    </source>
</evidence>
<keyword evidence="11" id="KW-0963">Cytoplasm</keyword>
<sequence>MSKGVLAVVSGFSGAGKGTVMKKLLESFDDYALSVSVTTRKPRPGEVDGKDYFFRTKEEVEEMIAQDQLLEYARYVDNYYGTPRSYVEEKLSEGKNVILEIEIQGAMKIKEKIPEAVLIFVTPPSVDELRRRLEGRGTETQKVIESRLSRAAEEAEGMEDYDYLLVNDDLEECVNELHRIISSERCKTQRNTEFINRIQEESRGLMKGDL</sequence>
<comment type="caution">
    <text evidence="13">The sequence shown here is derived from an EMBL/GenBank/DDBJ whole genome shotgun (WGS) entry which is preliminary data.</text>
</comment>
<dbReference type="InterPro" id="IPR008145">
    <property type="entry name" value="GK/Ca_channel_bsu"/>
</dbReference>
<evidence type="ECO:0000313" key="13">
    <source>
        <dbReference type="EMBL" id="MET3752265.1"/>
    </source>
</evidence>
<keyword evidence="6 11" id="KW-0547">Nucleotide-binding</keyword>
<accession>A0ABV2M739</accession>
<dbReference type="GO" id="GO:0004385">
    <property type="term" value="F:GMP kinase activity"/>
    <property type="evidence" value="ECO:0007669"/>
    <property type="project" value="UniProtKB-EC"/>
</dbReference>
<feature type="domain" description="Guanylate kinase-like" evidence="12">
    <location>
        <begin position="4"/>
        <end position="182"/>
    </location>
</feature>
<dbReference type="PANTHER" id="PTHR23117">
    <property type="entry name" value="GUANYLATE KINASE-RELATED"/>
    <property type="match status" value="1"/>
</dbReference>
<dbReference type="CDD" id="cd00071">
    <property type="entry name" value="GMPK"/>
    <property type="match status" value="1"/>
</dbReference>
<evidence type="ECO:0000256" key="5">
    <source>
        <dbReference type="ARBA" id="ARBA00022679"/>
    </source>
</evidence>
<feature type="binding site" evidence="11">
    <location>
        <begin position="11"/>
        <end position="18"/>
    </location>
    <ligand>
        <name>ATP</name>
        <dbReference type="ChEBI" id="CHEBI:30616"/>
    </ligand>
</feature>
<comment type="catalytic activity">
    <reaction evidence="10 11">
        <text>GMP + ATP = GDP + ADP</text>
        <dbReference type="Rhea" id="RHEA:20780"/>
        <dbReference type="ChEBI" id="CHEBI:30616"/>
        <dbReference type="ChEBI" id="CHEBI:58115"/>
        <dbReference type="ChEBI" id="CHEBI:58189"/>
        <dbReference type="ChEBI" id="CHEBI:456216"/>
        <dbReference type="EC" id="2.7.4.8"/>
    </reaction>
</comment>
<evidence type="ECO:0000256" key="11">
    <source>
        <dbReference type="HAMAP-Rule" id="MF_00328"/>
    </source>
</evidence>
<comment type="function">
    <text evidence="1 11">Essential for recycling GMP and indirectly, cGMP.</text>
</comment>
<dbReference type="PROSITE" id="PS50052">
    <property type="entry name" value="GUANYLATE_KINASE_2"/>
    <property type="match status" value="1"/>
</dbReference>
<evidence type="ECO:0000256" key="9">
    <source>
        <dbReference type="ARBA" id="ARBA00030128"/>
    </source>
</evidence>
<dbReference type="PANTHER" id="PTHR23117:SF13">
    <property type="entry name" value="GUANYLATE KINASE"/>
    <property type="match status" value="1"/>
</dbReference>
<evidence type="ECO:0000256" key="1">
    <source>
        <dbReference type="ARBA" id="ARBA00003531"/>
    </source>
</evidence>
<dbReference type="InterPro" id="IPR027417">
    <property type="entry name" value="P-loop_NTPase"/>
</dbReference>
<evidence type="ECO:0000256" key="7">
    <source>
        <dbReference type="ARBA" id="ARBA00022777"/>
    </source>
</evidence>
<dbReference type="Gene3D" id="3.40.50.300">
    <property type="entry name" value="P-loop containing nucleotide triphosphate hydrolases"/>
    <property type="match status" value="1"/>
</dbReference>
<evidence type="ECO:0000256" key="8">
    <source>
        <dbReference type="ARBA" id="ARBA00022840"/>
    </source>
</evidence>
<comment type="subcellular location">
    <subcellularLocation>
        <location evidence="11">Cytoplasm</location>
    </subcellularLocation>
</comment>
<evidence type="ECO:0000256" key="4">
    <source>
        <dbReference type="ARBA" id="ARBA00016296"/>
    </source>
</evidence>
<dbReference type="EMBL" id="JBEPMJ010000043">
    <property type="protein sequence ID" value="MET3752265.1"/>
    <property type="molecule type" value="Genomic_DNA"/>
</dbReference>
<keyword evidence="7 11" id="KW-0418">Kinase</keyword>
<dbReference type="EC" id="2.7.4.8" evidence="3 11"/>
<dbReference type="SUPFAM" id="SSF52540">
    <property type="entry name" value="P-loop containing nucleoside triphosphate hydrolases"/>
    <property type="match status" value="1"/>
</dbReference>
<evidence type="ECO:0000259" key="12">
    <source>
        <dbReference type="PROSITE" id="PS50052"/>
    </source>
</evidence>
<dbReference type="Proteomes" id="UP001549106">
    <property type="component" value="Unassembled WGS sequence"/>
</dbReference>
<protein>
    <recommendedName>
        <fullName evidence="4 11">Guanylate kinase</fullName>
        <ecNumber evidence="3 11">2.7.4.8</ecNumber>
    </recommendedName>
    <alternativeName>
        <fullName evidence="9 11">GMP kinase</fullName>
    </alternativeName>
</protein>
<keyword evidence="14" id="KW-1185">Reference proteome</keyword>
<gene>
    <name evidence="11" type="primary">gmk</name>
    <name evidence="13" type="ORF">ABID24_003535</name>
</gene>
<organism evidence="13 14">
    <name type="scientific">Blautia caecimuris</name>
    <dbReference type="NCBI Taxonomy" id="1796615"/>
    <lineage>
        <taxon>Bacteria</taxon>
        <taxon>Bacillati</taxon>
        <taxon>Bacillota</taxon>
        <taxon>Clostridia</taxon>
        <taxon>Lachnospirales</taxon>
        <taxon>Lachnospiraceae</taxon>
        <taxon>Blautia</taxon>
    </lineage>
</organism>
<dbReference type="NCBIfam" id="TIGR03263">
    <property type="entry name" value="guanyl_kin"/>
    <property type="match status" value="1"/>
</dbReference>
<dbReference type="SMART" id="SM00072">
    <property type="entry name" value="GuKc"/>
    <property type="match status" value="1"/>
</dbReference>
<proteinExistence type="inferred from homology"/>
<dbReference type="InterPro" id="IPR017665">
    <property type="entry name" value="Guanylate_kinase"/>
</dbReference>
<keyword evidence="5 11" id="KW-0808">Transferase</keyword>
<dbReference type="PROSITE" id="PS00856">
    <property type="entry name" value="GUANYLATE_KINASE_1"/>
    <property type="match status" value="1"/>
</dbReference>